<dbReference type="STRING" id="121845.A0A1S4EA91"/>
<evidence type="ECO:0000313" key="5">
    <source>
        <dbReference type="RefSeq" id="XP_026678612.1"/>
    </source>
</evidence>
<dbReference type="GO" id="GO:0007018">
    <property type="term" value="P:microtubule-based movement"/>
    <property type="evidence" value="ECO:0007669"/>
    <property type="project" value="TreeGrafter"/>
</dbReference>
<organism evidence="3 4">
    <name type="scientific">Diaphorina citri</name>
    <name type="common">Asian citrus psyllid</name>
    <dbReference type="NCBI Taxonomy" id="121845"/>
    <lineage>
        <taxon>Eukaryota</taxon>
        <taxon>Metazoa</taxon>
        <taxon>Ecdysozoa</taxon>
        <taxon>Arthropoda</taxon>
        <taxon>Hexapoda</taxon>
        <taxon>Insecta</taxon>
        <taxon>Pterygota</taxon>
        <taxon>Neoptera</taxon>
        <taxon>Paraneoptera</taxon>
        <taxon>Hemiptera</taxon>
        <taxon>Sternorrhyncha</taxon>
        <taxon>Psylloidea</taxon>
        <taxon>Psyllidae</taxon>
        <taxon>Diaphorininae</taxon>
        <taxon>Diaphorina</taxon>
    </lineage>
</organism>
<dbReference type="OrthoDB" id="10059120at2759"/>
<dbReference type="InterPro" id="IPR005334">
    <property type="entry name" value="Tctex-1-like"/>
</dbReference>
<dbReference type="GO" id="GO:0005737">
    <property type="term" value="C:cytoplasm"/>
    <property type="evidence" value="ECO:0007669"/>
    <property type="project" value="TreeGrafter"/>
</dbReference>
<name>A0A1S4EA91_DIACI</name>
<keyword evidence="3" id="KW-1185">Reference proteome</keyword>
<dbReference type="PANTHER" id="PTHR21255">
    <property type="entry name" value="T-COMPLEX-ASSOCIATED-TESTIS-EXPRESSED 1/ DYNEIN LIGHT CHAIN"/>
    <property type="match status" value="1"/>
</dbReference>
<dbReference type="RefSeq" id="XP_017299106.1">
    <property type="nucleotide sequence ID" value="XM_017443617.2"/>
</dbReference>
<dbReference type="Proteomes" id="UP000079169">
    <property type="component" value="Unplaced"/>
</dbReference>
<evidence type="ECO:0000313" key="6">
    <source>
        <dbReference type="RefSeq" id="XP_026678613.1"/>
    </source>
</evidence>
<accession>A0A1S4EA91</accession>
<gene>
    <name evidence="4 5 6" type="primary">LOC103508108</name>
</gene>
<dbReference type="GeneID" id="103508108"/>
<comment type="similarity">
    <text evidence="1">Belongs to the dynein light chain Tctex-type family.</text>
</comment>
<feature type="region of interest" description="Disordered" evidence="2">
    <location>
        <begin position="1"/>
        <end position="27"/>
    </location>
</feature>
<dbReference type="PANTHER" id="PTHR21255:SF4">
    <property type="entry name" value="DYNEIN LIGHT CHAIN TCTEX-TYPE"/>
    <property type="match status" value="1"/>
</dbReference>
<proteinExistence type="inferred from homology"/>
<evidence type="ECO:0000256" key="2">
    <source>
        <dbReference type="SAM" id="MobiDB-lite"/>
    </source>
</evidence>
<dbReference type="GO" id="GO:0005868">
    <property type="term" value="C:cytoplasmic dynein complex"/>
    <property type="evidence" value="ECO:0007669"/>
    <property type="project" value="TreeGrafter"/>
</dbReference>
<evidence type="ECO:0000256" key="1">
    <source>
        <dbReference type="ARBA" id="ARBA00005361"/>
    </source>
</evidence>
<sequence length="132" mass="14188">MEAATQPSTLSTKDVTQSTAAPGGTTEDSKFAVDEISCIIKEAIEDCIGGNTYNSAKVSTYVSQVVETIMANLIKLDKPFKYVVNGTVMQKLGAGLHTSSSCLWDDNTDGSCTVRWENKTMYCIVSVYALAL</sequence>
<dbReference type="Pfam" id="PF03645">
    <property type="entry name" value="Tctex-1"/>
    <property type="match status" value="1"/>
</dbReference>
<dbReference type="RefSeq" id="XP_026678612.1">
    <property type="nucleotide sequence ID" value="XM_026822811.1"/>
</dbReference>
<dbReference type="RefSeq" id="XP_026678613.1">
    <property type="nucleotide sequence ID" value="XM_026822812.1"/>
</dbReference>
<dbReference type="GO" id="GO:0045505">
    <property type="term" value="F:dynein intermediate chain binding"/>
    <property type="evidence" value="ECO:0007669"/>
    <property type="project" value="TreeGrafter"/>
</dbReference>
<dbReference type="Gene3D" id="3.30.1140.40">
    <property type="entry name" value="Tctex-1"/>
    <property type="match status" value="1"/>
</dbReference>
<dbReference type="AlphaFoldDB" id="A0A1S4EA91"/>
<dbReference type="InterPro" id="IPR038586">
    <property type="entry name" value="Tctex-1-like_sf"/>
</dbReference>
<dbReference type="KEGG" id="dci:103508108"/>
<evidence type="ECO:0000313" key="3">
    <source>
        <dbReference type="Proteomes" id="UP000079169"/>
    </source>
</evidence>
<feature type="compositionally biased region" description="Polar residues" evidence="2">
    <location>
        <begin position="1"/>
        <end position="20"/>
    </location>
</feature>
<dbReference type="OMA" id="MYCIASA"/>
<evidence type="ECO:0000313" key="4">
    <source>
        <dbReference type="RefSeq" id="XP_017299106.1"/>
    </source>
</evidence>
<reference evidence="4 5" key="1">
    <citation type="submission" date="2025-04" db="UniProtKB">
        <authorList>
            <consortium name="RefSeq"/>
        </authorList>
    </citation>
    <scope>IDENTIFICATION</scope>
</reference>
<dbReference type="PaxDb" id="121845-A0A1S4EA91"/>
<protein>
    <submittedName>
        <fullName evidence="4">Dynein light chain Tctex-type 1-like isoform X1</fullName>
    </submittedName>
    <submittedName>
        <fullName evidence="5">Dynein light chain Tctex-type 1-like isoform X2</fullName>
    </submittedName>
    <submittedName>
        <fullName evidence="6">Dynein light chain Tctex-type 1-like isoform X3</fullName>
    </submittedName>
</protein>